<dbReference type="Gene3D" id="3.40.190.150">
    <property type="entry name" value="Bordetella uptake gene, domain 1"/>
    <property type="match status" value="1"/>
</dbReference>
<reference evidence="3 4" key="1">
    <citation type="submission" date="2023-06" db="EMBL/GenBank/DDBJ databases">
        <title>Sporosarcina sp. nov., isolated from Korean traditional fermented seafood 'Jeotgal'.</title>
        <authorList>
            <person name="Yang A.I."/>
            <person name="Shin N.-R."/>
        </authorList>
    </citation>
    <scope>NUCLEOTIDE SEQUENCE [LARGE SCALE GENOMIC DNA]</scope>
    <source>
        <strain evidence="3 4">KCTC43456</strain>
    </source>
</reference>
<organism evidence="3 4">
    <name type="scientific">Sporosarcina thermotolerans</name>
    <dbReference type="NCBI Taxonomy" id="633404"/>
    <lineage>
        <taxon>Bacteria</taxon>
        <taxon>Bacillati</taxon>
        <taxon>Bacillota</taxon>
        <taxon>Bacilli</taxon>
        <taxon>Bacillales</taxon>
        <taxon>Caryophanaceae</taxon>
        <taxon>Sporosarcina</taxon>
    </lineage>
</organism>
<dbReference type="Gene3D" id="3.40.190.10">
    <property type="entry name" value="Periplasmic binding protein-like II"/>
    <property type="match status" value="1"/>
</dbReference>
<dbReference type="InterPro" id="IPR005064">
    <property type="entry name" value="BUG"/>
</dbReference>
<feature type="signal peptide" evidence="2">
    <location>
        <begin position="1"/>
        <end position="25"/>
    </location>
</feature>
<feature type="chain" id="PRO_5043981699" evidence="2">
    <location>
        <begin position="26"/>
        <end position="328"/>
    </location>
</feature>
<dbReference type="RefSeq" id="WP_317940271.1">
    <property type="nucleotide sequence ID" value="NZ_JAUBDJ010000002.1"/>
</dbReference>
<dbReference type="InterPro" id="IPR042100">
    <property type="entry name" value="Bug_dom1"/>
</dbReference>
<dbReference type="SUPFAM" id="SSF53850">
    <property type="entry name" value="Periplasmic binding protein-like II"/>
    <property type="match status" value="1"/>
</dbReference>
<protein>
    <submittedName>
        <fullName evidence="3">Tripartite tricarboxylate transporter substrate-binding protein</fullName>
    </submittedName>
</protein>
<evidence type="ECO:0000256" key="1">
    <source>
        <dbReference type="ARBA" id="ARBA00006987"/>
    </source>
</evidence>
<dbReference type="PANTHER" id="PTHR42928:SF3">
    <property type="entry name" value="UPF0065 PROTEIN YFLP"/>
    <property type="match status" value="1"/>
</dbReference>
<dbReference type="PIRSF" id="PIRSF017082">
    <property type="entry name" value="YflP"/>
    <property type="match status" value="1"/>
</dbReference>
<keyword evidence="4" id="KW-1185">Reference proteome</keyword>
<dbReference type="CDD" id="cd07012">
    <property type="entry name" value="PBP2_Bug_TTT"/>
    <property type="match status" value="1"/>
</dbReference>
<dbReference type="AlphaFoldDB" id="A0AAW9A8Y4"/>
<name>A0AAW9A8Y4_9BACL</name>
<evidence type="ECO:0000313" key="3">
    <source>
        <dbReference type="EMBL" id="MDW0116106.1"/>
    </source>
</evidence>
<gene>
    <name evidence="3" type="ORF">QTL97_04105</name>
</gene>
<evidence type="ECO:0000256" key="2">
    <source>
        <dbReference type="SAM" id="SignalP"/>
    </source>
</evidence>
<dbReference type="Pfam" id="PF03401">
    <property type="entry name" value="TctC"/>
    <property type="match status" value="1"/>
</dbReference>
<keyword evidence="2" id="KW-0732">Signal</keyword>
<comment type="similarity">
    <text evidence="1">Belongs to the UPF0065 (bug) family.</text>
</comment>
<comment type="caution">
    <text evidence="3">The sequence shown here is derived from an EMBL/GenBank/DDBJ whole genome shotgun (WGS) entry which is preliminary data.</text>
</comment>
<dbReference type="PANTHER" id="PTHR42928">
    <property type="entry name" value="TRICARBOXYLATE-BINDING PROTEIN"/>
    <property type="match status" value="1"/>
</dbReference>
<proteinExistence type="inferred from homology"/>
<evidence type="ECO:0000313" key="4">
    <source>
        <dbReference type="Proteomes" id="UP001271648"/>
    </source>
</evidence>
<dbReference type="EMBL" id="JAUBDJ010000002">
    <property type="protein sequence ID" value="MDW0116106.1"/>
    <property type="molecule type" value="Genomic_DNA"/>
</dbReference>
<accession>A0AAW9A8Y4</accession>
<sequence>MKSVIQAFLLVFVLLLPACSTGSKAGMEEKDFPTKTIEIIAPATIGGGWDAAARAVRQVLIEEGLVEQNILVVNKAGGSGEVGWQHLSNQDAHHIAFNSSLLLTNHLLGQSKVDFRDFTPLAILTTEWIAVAVPNDSPFKDARELLEKLKEDPSSLKIAIAPGLANNDHISFLLAAKSYGVDVLKLNFIVYDSGGDIDKRLLDSQIDVAISSVSEFIDEHQTHQFKVIAVTSDERLEGLEDVATWKEQGVDMVFPHWRGIMGPPGMTEEEIAYWNQTIKKMTETEAWGKLIRKNKWESFYKGSSEAKRFLEEQERMYRQLLEGSGLVD</sequence>
<dbReference type="Proteomes" id="UP001271648">
    <property type="component" value="Unassembled WGS sequence"/>
</dbReference>